<evidence type="ECO:0000256" key="2">
    <source>
        <dbReference type="ARBA" id="ARBA00023235"/>
    </source>
</evidence>
<dbReference type="GO" id="GO:0003723">
    <property type="term" value="F:RNA binding"/>
    <property type="evidence" value="ECO:0007669"/>
    <property type="project" value="UniProtKB-KW"/>
</dbReference>
<dbReference type="InterPro" id="IPR002942">
    <property type="entry name" value="S4_RNA-bd"/>
</dbReference>
<dbReference type="SUPFAM" id="SSF55120">
    <property type="entry name" value="Pseudouridine synthase"/>
    <property type="match status" value="1"/>
</dbReference>
<evidence type="ECO:0000256" key="3">
    <source>
        <dbReference type="ARBA" id="ARBA00036882"/>
    </source>
</evidence>
<dbReference type="AlphaFoldDB" id="E0Y1Q5"/>
<comment type="catalytic activity">
    <reaction evidence="3">
        <text>uridine(1911/1915/1917) in 23S rRNA = pseudouridine(1911/1915/1917) in 23S rRNA</text>
        <dbReference type="Rhea" id="RHEA:42524"/>
        <dbReference type="Rhea" id="RHEA-COMP:10097"/>
        <dbReference type="Rhea" id="RHEA-COMP:10098"/>
        <dbReference type="ChEBI" id="CHEBI:65314"/>
        <dbReference type="ChEBI" id="CHEBI:65315"/>
        <dbReference type="EC" id="5.4.99.23"/>
    </reaction>
</comment>
<dbReference type="PROSITE" id="PS50889">
    <property type="entry name" value="S4"/>
    <property type="match status" value="1"/>
</dbReference>
<accession>E0Y1Q5</accession>
<dbReference type="InterPro" id="IPR006145">
    <property type="entry name" value="PsdUridine_synth_RsuA/RluA"/>
</dbReference>
<comment type="similarity">
    <text evidence="1 6">Belongs to the pseudouridine synthase RluA family.</text>
</comment>
<dbReference type="PANTHER" id="PTHR21600">
    <property type="entry name" value="MITOCHONDRIAL RNA PSEUDOURIDINE SYNTHASE"/>
    <property type="match status" value="1"/>
</dbReference>
<dbReference type="PANTHER" id="PTHR21600:SF44">
    <property type="entry name" value="RIBOSOMAL LARGE SUBUNIT PSEUDOURIDINE SYNTHASE D"/>
    <property type="match status" value="1"/>
</dbReference>
<dbReference type="EC" id="5.4.99.-" evidence="6"/>
<sequence length="311" mass="35573">MTQLIKIISSDFHNIRLDQAATALFEDYSRSQIQRWIEAGNLLINGESLRPKDKVQEGDELSLDPILENRVSWEAEDIPLNIHHEEDEFLIINKPYGLVMHPGAGCNNGTLANALAFHYPQLIQLPRCGIVHRLDKDTSGLLVIAKTEKFRNFFVEKLQNREIFKEYEALVVGQVIGSFSIEQAIERDPRNRIKMRTTDFGREAISHISLIKFYNGYSHVAIEIETGRTHQIRVHLSHHKLPIIGDRTYNPRNAIAKDTPKEILPIIQHFPRQALHASKIGFELMGTGQKIQFEQSPPEDMSTLISTLERV</sequence>
<dbReference type="InterPro" id="IPR020103">
    <property type="entry name" value="PsdUridine_synth_cat_dom_sf"/>
</dbReference>
<comment type="function">
    <text evidence="6">Responsible for synthesis of pseudouridine from uracil.</text>
</comment>
<evidence type="ECO:0000256" key="4">
    <source>
        <dbReference type="PIRSR" id="PIRSR606225-1"/>
    </source>
</evidence>
<dbReference type="Gene3D" id="3.30.2350.10">
    <property type="entry name" value="Pseudouridine synthase"/>
    <property type="match status" value="1"/>
</dbReference>
<keyword evidence="2 6" id="KW-0413">Isomerase</keyword>
<comment type="catalytic activity">
    <reaction evidence="6">
        <text>a uridine in RNA = a pseudouridine in RNA</text>
        <dbReference type="Rhea" id="RHEA:48348"/>
        <dbReference type="Rhea" id="RHEA-COMP:12068"/>
        <dbReference type="Rhea" id="RHEA-COMP:12069"/>
        <dbReference type="ChEBI" id="CHEBI:65314"/>
        <dbReference type="ChEBI" id="CHEBI:65315"/>
    </reaction>
</comment>
<proteinExistence type="inferred from homology"/>
<dbReference type="InterPro" id="IPR036986">
    <property type="entry name" value="S4_RNA-bd_sf"/>
</dbReference>
<dbReference type="GO" id="GO:0160140">
    <property type="term" value="F:23S rRNA pseudouridine(1911/1915/1917) synthase activity"/>
    <property type="evidence" value="ECO:0007669"/>
    <property type="project" value="UniProtKB-EC"/>
</dbReference>
<dbReference type="GO" id="GO:0000455">
    <property type="term" value="P:enzyme-directed rRNA pseudouridine synthesis"/>
    <property type="evidence" value="ECO:0007669"/>
    <property type="project" value="TreeGrafter"/>
</dbReference>
<dbReference type="EMBL" id="GU474944">
    <property type="protein sequence ID" value="ADI20596.1"/>
    <property type="molecule type" value="Genomic_DNA"/>
</dbReference>
<dbReference type="Pfam" id="PF00849">
    <property type="entry name" value="PseudoU_synth_2"/>
    <property type="match status" value="1"/>
</dbReference>
<organism evidence="8">
    <name type="scientific">uncultured gamma proteobacterium EBAC_27G05</name>
    <dbReference type="NCBI Taxonomy" id="710975"/>
    <lineage>
        <taxon>Bacteria</taxon>
        <taxon>Pseudomonadati</taxon>
        <taxon>Pseudomonadota</taxon>
        <taxon>Gammaproteobacteria</taxon>
        <taxon>environmental samples</taxon>
    </lineage>
</organism>
<dbReference type="CDD" id="cd00165">
    <property type="entry name" value="S4"/>
    <property type="match status" value="1"/>
</dbReference>
<dbReference type="CDD" id="cd02869">
    <property type="entry name" value="PseudoU_synth_RluA_like"/>
    <property type="match status" value="1"/>
</dbReference>
<evidence type="ECO:0000313" key="8">
    <source>
        <dbReference type="EMBL" id="ADI20596.1"/>
    </source>
</evidence>
<dbReference type="Gene3D" id="3.10.290.10">
    <property type="entry name" value="RNA-binding S4 domain"/>
    <property type="match status" value="1"/>
</dbReference>
<evidence type="ECO:0000256" key="5">
    <source>
        <dbReference type="PROSITE-ProRule" id="PRU00182"/>
    </source>
</evidence>
<keyword evidence="5" id="KW-0694">RNA-binding</keyword>
<feature type="domain" description="RNA-binding S4" evidence="7">
    <location>
        <begin position="15"/>
        <end position="79"/>
    </location>
</feature>
<dbReference type="PROSITE" id="PS01129">
    <property type="entry name" value="PSI_RLU"/>
    <property type="match status" value="1"/>
</dbReference>
<dbReference type="Pfam" id="PF01479">
    <property type="entry name" value="S4"/>
    <property type="match status" value="1"/>
</dbReference>
<evidence type="ECO:0000259" key="7">
    <source>
        <dbReference type="SMART" id="SM00363"/>
    </source>
</evidence>
<dbReference type="SUPFAM" id="SSF55174">
    <property type="entry name" value="Alpha-L RNA-binding motif"/>
    <property type="match status" value="1"/>
</dbReference>
<dbReference type="InterPro" id="IPR050188">
    <property type="entry name" value="RluA_PseudoU_synthase"/>
</dbReference>
<reference evidence="8" key="1">
    <citation type="journal article" date="2011" name="Environ. Microbiol.">
        <title>Time-series analyses of Monterey Bay coastal microbial picoplankton using a 'genome proxy' microarray.</title>
        <authorList>
            <person name="Rich V.I."/>
            <person name="Pham V.D."/>
            <person name="Eppley J."/>
            <person name="Shi Y."/>
            <person name="DeLong E.F."/>
        </authorList>
    </citation>
    <scope>NUCLEOTIDE SEQUENCE</scope>
</reference>
<name>E0Y1Q5_9GAMM</name>
<dbReference type="NCBIfam" id="TIGR00005">
    <property type="entry name" value="rluA_subfam"/>
    <property type="match status" value="1"/>
</dbReference>
<dbReference type="InterPro" id="IPR006224">
    <property type="entry name" value="PsdUridine_synth_RluA-like_CS"/>
</dbReference>
<evidence type="ECO:0000256" key="6">
    <source>
        <dbReference type="RuleBase" id="RU362028"/>
    </source>
</evidence>
<dbReference type="InterPro" id="IPR006225">
    <property type="entry name" value="PsdUridine_synth_RluC/D"/>
</dbReference>
<feature type="active site" evidence="4">
    <location>
        <position position="135"/>
    </location>
</feature>
<protein>
    <recommendedName>
        <fullName evidence="6">Pseudouridine synthase</fullName>
        <ecNumber evidence="6">5.4.99.-</ecNumber>
    </recommendedName>
</protein>
<evidence type="ECO:0000256" key="1">
    <source>
        <dbReference type="ARBA" id="ARBA00010876"/>
    </source>
</evidence>
<dbReference type="SMART" id="SM00363">
    <property type="entry name" value="S4"/>
    <property type="match status" value="1"/>
</dbReference>